<dbReference type="SMART" id="SM00382">
    <property type="entry name" value="AAA"/>
    <property type="match status" value="1"/>
</dbReference>
<evidence type="ECO:0000256" key="2">
    <source>
        <dbReference type="ARBA" id="ARBA00022840"/>
    </source>
</evidence>
<reference evidence="4" key="1">
    <citation type="journal article" date="2014" name="Int. J. Syst. Evol. Microbiol.">
        <title>Complete genome sequence of Corynebacterium casei LMG S-19264T (=DSM 44701T), isolated from a smear-ripened cheese.</title>
        <authorList>
            <consortium name="US DOE Joint Genome Institute (JGI-PGF)"/>
            <person name="Walter F."/>
            <person name="Albersmeier A."/>
            <person name="Kalinowski J."/>
            <person name="Ruckert C."/>
        </authorList>
    </citation>
    <scope>NUCLEOTIDE SEQUENCE</scope>
    <source>
        <strain evidence="4">VKM Ac-1321</strain>
    </source>
</reference>
<proteinExistence type="predicted"/>
<dbReference type="PANTHER" id="PTHR43038:SF7">
    <property type="entry name" value="ABC TRANSPORT SYSTEM ATP-BINDING PROTEIN"/>
    <property type="match status" value="1"/>
</dbReference>
<keyword evidence="1" id="KW-0547">Nucleotide-binding</keyword>
<protein>
    <submittedName>
        <fullName evidence="4">ABC transporter ATP-binding protein</fullName>
    </submittedName>
</protein>
<gene>
    <name evidence="4" type="ORF">GCM10017581_029290</name>
</gene>
<evidence type="ECO:0000256" key="1">
    <source>
        <dbReference type="ARBA" id="ARBA00022741"/>
    </source>
</evidence>
<comment type="caution">
    <text evidence="4">The sequence shown here is derived from an EMBL/GenBank/DDBJ whole genome shotgun (WGS) entry which is preliminary data.</text>
</comment>
<dbReference type="EMBL" id="BSFP01000014">
    <property type="protein sequence ID" value="GLL01188.1"/>
    <property type="molecule type" value="Genomic_DNA"/>
</dbReference>
<dbReference type="GO" id="GO:0016887">
    <property type="term" value="F:ATP hydrolysis activity"/>
    <property type="evidence" value="ECO:0007669"/>
    <property type="project" value="InterPro"/>
</dbReference>
<dbReference type="InterPro" id="IPR003439">
    <property type="entry name" value="ABC_transporter-like_ATP-bd"/>
</dbReference>
<dbReference type="PROSITE" id="PS50893">
    <property type="entry name" value="ABC_TRANSPORTER_2"/>
    <property type="match status" value="1"/>
</dbReference>
<evidence type="ECO:0000259" key="3">
    <source>
        <dbReference type="PROSITE" id="PS50893"/>
    </source>
</evidence>
<dbReference type="Proteomes" id="UP001143480">
    <property type="component" value="Unassembled WGS sequence"/>
</dbReference>
<dbReference type="InterPro" id="IPR003593">
    <property type="entry name" value="AAA+_ATPase"/>
</dbReference>
<name>A0A9W6KH90_9ACTN</name>
<dbReference type="SUPFAM" id="SSF52540">
    <property type="entry name" value="P-loop containing nucleoside triphosphate hydrolases"/>
    <property type="match status" value="1"/>
</dbReference>
<dbReference type="InterPro" id="IPR027417">
    <property type="entry name" value="P-loop_NTPase"/>
</dbReference>
<accession>A0A9W6KH90</accession>
<evidence type="ECO:0000313" key="4">
    <source>
        <dbReference type="EMBL" id="GLL01188.1"/>
    </source>
</evidence>
<evidence type="ECO:0000313" key="5">
    <source>
        <dbReference type="Proteomes" id="UP001143480"/>
    </source>
</evidence>
<dbReference type="AlphaFoldDB" id="A0A9W6KH90"/>
<dbReference type="RefSeq" id="WP_261963494.1">
    <property type="nucleotide sequence ID" value="NZ_BAAAXA010000003.1"/>
</dbReference>
<organism evidence="4 5">
    <name type="scientific">Dactylosporangium matsuzakiense</name>
    <dbReference type="NCBI Taxonomy" id="53360"/>
    <lineage>
        <taxon>Bacteria</taxon>
        <taxon>Bacillati</taxon>
        <taxon>Actinomycetota</taxon>
        <taxon>Actinomycetes</taxon>
        <taxon>Micromonosporales</taxon>
        <taxon>Micromonosporaceae</taxon>
        <taxon>Dactylosporangium</taxon>
    </lineage>
</organism>
<dbReference type="Pfam" id="PF00005">
    <property type="entry name" value="ABC_tran"/>
    <property type="match status" value="1"/>
</dbReference>
<dbReference type="PANTHER" id="PTHR43038">
    <property type="entry name" value="ATP-BINDING CASSETTE, SUB-FAMILY H, MEMBER 1"/>
    <property type="match status" value="1"/>
</dbReference>
<reference evidence="4" key="2">
    <citation type="submission" date="2023-01" db="EMBL/GenBank/DDBJ databases">
        <authorList>
            <person name="Sun Q."/>
            <person name="Evtushenko L."/>
        </authorList>
    </citation>
    <scope>NUCLEOTIDE SEQUENCE</scope>
    <source>
        <strain evidence="4">VKM Ac-1321</strain>
    </source>
</reference>
<feature type="domain" description="ABC transporter" evidence="3">
    <location>
        <begin position="8"/>
        <end position="203"/>
    </location>
</feature>
<dbReference type="CDD" id="cd03230">
    <property type="entry name" value="ABC_DR_subfamily_A"/>
    <property type="match status" value="1"/>
</dbReference>
<sequence>MEYGPVRLRASGISKRYGRRTVLASVDLTVHSGQVAAIVGANGAGKSTFLKICAGLISPNAGTVTVSGAVGYCPQQAGLFQFLRPDEHFELFGAGRGVGRAPARGAGRRMARELSWDAAGTTAARHLSGGTQQKLNLVLAALGDPGLILLDEPYQGFDRGSYTDFWEWVFRWRAEGRAVVVVTHMLNVLDRVDTVLDLTPVGV</sequence>
<dbReference type="Gene3D" id="3.40.50.300">
    <property type="entry name" value="P-loop containing nucleotide triphosphate hydrolases"/>
    <property type="match status" value="1"/>
</dbReference>
<dbReference type="GO" id="GO:0005524">
    <property type="term" value="F:ATP binding"/>
    <property type="evidence" value="ECO:0007669"/>
    <property type="project" value="UniProtKB-KW"/>
</dbReference>
<keyword evidence="5" id="KW-1185">Reference proteome</keyword>
<keyword evidence="2 4" id="KW-0067">ATP-binding</keyword>